<dbReference type="InterPro" id="IPR050331">
    <property type="entry name" value="Zinc_finger"/>
</dbReference>
<name>A0A9D4RXQ2_DREPO</name>
<dbReference type="InterPro" id="IPR013087">
    <property type="entry name" value="Znf_C2H2_type"/>
</dbReference>
<comment type="subcellular location">
    <subcellularLocation>
        <location evidence="1">Nucleus</location>
    </subcellularLocation>
</comment>
<sequence length="1483" mass="162676">MFKNHVVTCSGFKRTLDANKVSFSYLGDRFSCDTCCLSWTSKGEFEEHLVCHILDSPYICLTCKQSFNSRDRIEQHINTSHALGEARCGLKGIRKGRQHVEDLMVKKKLIVTGKVNILKTPQTPVAPVAVLTSTPTSGTASVTSTFTMLTSASTIKTLSTGTASVSTIEITSSSTIKPVTTTAMASSSTIKPVTSTALSSASTIKPLSTGTASVSTIAFTSSSTIKPVTTTASTSSSTIKPLSSGTASVSTIALTSSSTIKPVTTTALQSSSTIKPVTTTALISSSTIQPSTTGTPSVSTIAVLSLAPSGPPPPYFSAHSVVPGLVKNVTSAVNERPAERKLLPSSNPYSAFQLTPRTIAKTAPHVPSTNNALLSATSNISGTPSVTSSSLKGKEGNQSYMFGVMNPKTKEIEPTYVSKKIFNVLNTANVHNVPLNPKPEVQYSCHPYRVWPLWVPLSNPCSWYFQAQLPELMLEAFHGLDVPVKAVTQEGEVIEIIDDEPETSSASPKDKPTEIIVLDDDIDKGEDCEAIIIGETCSVVQANNDGKFPQPEQDNGTKDQALLPNTAVNPSPVKSDDHIGVEKDSKGENKDDDKNVDRDLLNKSLTYSSEAETESAVAEVIDSNLKTYDPRQTADELGKILEDAIIPAPTECVAYSYVCGHCGYKDYVEDSHVRHMFSHTSMPAAPMQFADKKVILEHIKLCHPDKMRMVTVTGQVVCCERDINFYVVPKSKKASAQDGGNVDKTASEPSNIDIPALLDKVQNSDTTNEPERMETHEQESGNEDVSDEISLPEADQPLMKERQKNAESLAAKNVEDNTKSCSQSVACKNVQDKANSNSNVLKAIHDSTGPKCLLCRHPGYIPNICQFMRWNQNGIDASYAILEKWKQHSANHSNMKSHINDHCKDAHSPASMYSLKPSRASSEQLVQHENAVHKVKPKRWACKRLKPVRPTQTPSKKTARKSSTLVVNLGGVTTPSKKYTSALHQEIPGSASLVKEAAAQHEFEIEGAIERTLLHNLEPLIYTTVQFKDRIFSQNFSDDLGVTASEAQQSTRPTDHGLKTEPVREVTHKLDLHNKGPASEKKENKAANFGTVRKCPLCRYATRGLTVLTNHIAAHNDPLKRFLCSECDYRADRYSVIKHVYRVCHPNPAKVIEVDEAKLSACISNATKAEDLGESGVKPTVVETKLSSSSELERKRSSEDKSRGEKLGASSVESNTSSHTFVLNSSGQQTPLESFTVSKSVILNHLIHLNVTDHITSALNVPLKVQPRWPLENMIRQDNPVANLLRKQMKNESKFLPDVYKDDYDESPQQVNVHSSVIKCCLCLAYHCPNLSKLQYHMNTVHQGDMLHCTAFKNMFNHCKTVHMQDRVLYSSKNADLTTEVTSFKSSREWKSPKSSTELKSPIRSTELLPAIIPPMQDFENGPCRYEIVKDKVLGNLYKCLLCEELIPSERSLHQHYTQQKRVVNWEAIKGLAMVSFSQTELE</sequence>
<evidence type="ECO:0000313" key="11">
    <source>
        <dbReference type="Proteomes" id="UP000828390"/>
    </source>
</evidence>
<feature type="region of interest" description="Disordered" evidence="8">
    <location>
        <begin position="542"/>
        <end position="597"/>
    </location>
</feature>
<keyword evidence="11" id="KW-1185">Reference proteome</keyword>
<organism evidence="10 11">
    <name type="scientific">Dreissena polymorpha</name>
    <name type="common">Zebra mussel</name>
    <name type="synonym">Mytilus polymorpha</name>
    <dbReference type="NCBI Taxonomy" id="45954"/>
    <lineage>
        <taxon>Eukaryota</taxon>
        <taxon>Metazoa</taxon>
        <taxon>Spiralia</taxon>
        <taxon>Lophotrochozoa</taxon>
        <taxon>Mollusca</taxon>
        <taxon>Bivalvia</taxon>
        <taxon>Autobranchia</taxon>
        <taxon>Heteroconchia</taxon>
        <taxon>Euheterodonta</taxon>
        <taxon>Imparidentia</taxon>
        <taxon>Neoheterodontei</taxon>
        <taxon>Myida</taxon>
        <taxon>Dreissenoidea</taxon>
        <taxon>Dreissenidae</taxon>
        <taxon>Dreissena</taxon>
    </lineage>
</organism>
<accession>A0A9D4RXQ2</accession>
<dbReference type="Gene3D" id="3.30.160.60">
    <property type="entry name" value="Classic Zinc Finger"/>
    <property type="match status" value="2"/>
</dbReference>
<keyword evidence="4 7" id="KW-0863">Zinc-finger</keyword>
<evidence type="ECO:0000256" key="1">
    <source>
        <dbReference type="ARBA" id="ARBA00004123"/>
    </source>
</evidence>
<keyword evidence="6" id="KW-0539">Nucleus</keyword>
<keyword evidence="5" id="KW-0862">Zinc</keyword>
<gene>
    <name evidence="10" type="ORF">DPMN_009126</name>
</gene>
<feature type="region of interest" description="Disordered" evidence="8">
    <location>
        <begin position="1173"/>
        <end position="1213"/>
    </location>
</feature>
<evidence type="ECO:0000256" key="5">
    <source>
        <dbReference type="ARBA" id="ARBA00022833"/>
    </source>
</evidence>
<dbReference type="GO" id="GO:0008270">
    <property type="term" value="F:zinc ion binding"/>
    <property type="evidence" value="ECO:0007669"/>
    <property type="project" value="UniProtKB-KW"/>
</dbReference>
<feature type="domain" description="C2H2-type" evidence="9">
    <location>
        <begin position="58"/>
        <end position="86"/>
    </location>
</feature>
<feature type="region of interest" description="Disordered" evidence="8">
    <location>
        <begin position="734"/>
        <end position="788"/>
    </location>
</feature>
<dbReference type="GO" id="GO:0005634">
    <property type="term" value="C:nucleus"/>
    <property type="evidence" value="ECO:0007669"/>
    <property type="project" value="UniProtKB-SubCell"/>
</dbReference>
<dbReference type="SMART" id="SM00355">
    <property type="entry name" value="ZnF_C2H2"/>
    <property type="match status" value="7"/>
</dbReference>
<reference evidence="10" key="1">
    <citation type="journal article" date="2019" name="bioRxiv">
        <title>The Genome of the Zebra Mussel, Dreissena polymorpha: A Resource for Invasive Species Research.</title>
        <authorList>
            <person name="McCartney M.A."/>
            <person name="Auch B."/>
            <person name="Kono T."/>
            <person name="Mallez S."/>
            <person name="Zhang Y."/>
            <person name="Obille A."/>
            <person name="Becker A."/>
            <person name="Abrahante J.E."/>
            <person name="Garbe J."/>
            <person name="Badalamenti J.P."/>
            <person name="Herman A."/>
            <person name="Mangelson H."/>
            <person name="Liachko I."/>
            <person name="Sullivan S."/>
            <person name="Sone E.D."/>
            <person name="Koren S."/>
            <person name="Silverstein K.A.T."/>
            <person name="Beckman K.B."/>
            <person name="Gohl D.M."/>
        </authorList>
    </citation>
    <scope>NUCLEOTIDE SEQUENCE</scope>
    <source>
        <strain evidence="10">Duluth1</strain>
        <tissue evidence="10">Whole animal</tissue>
    </source>
</reference>
<evidence type="ECO:0000259" key="9">
    <source>
        <dbReference type="PROSITE" id="PS50157"/>
    </source>
</evidence>
<evidence type="ECO:0000256" key="8">
    <source>
        <dbReference type="SAM" id="MobiDB-lite"/>
    </source>
</evidence>
<feature type="compositionally biased region" description="Basic and acidic residues" evidence="8">
    <location>
        <begin position="1191"/>
        <end position="1206"/>
    </location>
</feature>
<dbReference type="GO" id="GO:0010468">
    <property type="term" value="P:regulation of gene expression"/>
    <property type="evidence" value="ECO:0007669"/>
    <property type="project" value="TreeGrafter"/>
</dbReference>
<evidence type="ECO:0000256" key="7">
    <source>
        <dbReference type="PROSITE-ProRule" id="PRU00042"/>
    </source>
</evidence>
<keyword evidence="2" id="KW-0479">Metal-binding</keyword>
<evidence type="ECO:0000313" key="10">
    <source>
        <dbReference type="EMBL" id="KAH3885136.1"/>
    </source>
</evidence>
<keyword evidence="3" id="KW-0677">Repeat</keyword>
<dbReference type="PANTHER" id="PTHR16515">
    <property type="entry name" value="PR DOMAIN ZINC FINGER PROTEIN"/>
    <property type="match status" value="1"/>
</dbReference>
<feature type="compositionally biased region" description="Basic and acidic residues" evidence="8">
    <location>
        <begin position="769"/>
        <end position="779"/>
    </location>
</feature>
<protein>
    <recommendedName>
        <fullName evidence="9">C2H2-type domain-containing protein</fullName>
    </recommendedName>
</protein>
<comment type="caution">
    <text evidence="10">The sequence shown here is derived from an EMBL/GenBank/DDBJ whole genome shotgun (WGS) entry which is preliminary data.</text>
</comment>
<dbReference type="PROSITE" id="PS00028">
    <property type="entry name" value="ZINC_FINGER_C2H2_1"/>
    <property type="match status" value="2"/>
</dbReference>
<dbReference type="PROSITE" id="PS50157">
    <property type="entry name" value="ZINC_FINGER_C2H2_2"/>
    <property type="match status" value="1"/>
</dbReference>
<evidence type="ECO:0000256" key="6">
    <source>
        <dbReference type="ARBA" id="ARBA00023242"/>
    </source>
</evidence>
<dbReference type="PANTHER" id="PTHR16515:SF66">
    <property type="entry name" value="C2H2-TYPE DOMAIN-CONTAINING PROTEIN"/>
    <property type="match status" value="1"/>
</dbReference>
<reference evidence="10" key="2">
    <citation type="submission" date="2020-11" db="EMBL/GenBank/DDBJ databases">
        <authorList>
            <person name="McCartney M.A."/>
            <person name="Auch B."/>
            <person name="Kono T."/>
            <person name="Mallez S."/>
            <person name="Becker A."/>
            <person name="Gohl D.M."/>
            <person name="Silverstein K.A.T."/>
            <person name="Koren S."/>
            <person name="Bechman K.B."/>
            <person name="Herman A."/>
            <person name="Abrahante J.E."/>
            <person name="Garbe J."/>
        </authorList>
    </citation>
    <scope>NUCLEOTIDE SEQUENCE</scope>
    <source>
        <strain evidence="10">Duluth1</strain>
        <tissue evidence="10">Whole animal</tissue>
    </source>
</reference>
<evidence type="ECO:0000256" key="3">
    <source>
        <dbReference type="ARBA" id="ARBA00022737"/>
    </source>
</evidence>
<dbReference type="Proteomes" id="UP000828390">
    <property type="component" value="Unassembled WGS sequence"/>
</dbReference>
<proteinExistence type="predicted"/>
<evidence type="ECO:0000256" key="4">
    <source>
        <dbReference type="ARBA" id="ARBA00022771"/>
    </source>
</evidence>
<dbReference type="EMBL" id="JAIWYP010000001">
    <property type="protein sequence ID" value="KAH3885136.1"/>
    <property type="molecule type" value="Genomic_DNA"/>
</dbReference>
<feature type="compositionally biased region" description="Basic and acidic residues" evidence="8">
    <location>
        <begin position="574"/>
        <end position="597"/>
    </location>
</feature>
<evidence type="ECO:0000256" key="2">
    <source>
        <dbReference type="ARBA" id="ARBA00022723"/>
    </source>
</evidence>